<dbReference type="GO" id="GO:0000124">
    <property type="term" value="C:SAGA complex"/>
    <property type="evidence" value="ECO:0007669"/>
    <property type="project" value="InterPro"/>
</dbReference>
<dbReference type="InterPro" id="IPR037802">
    <property type="entry name" value="SGF29"/>
</dbReference>
<evidence type="ECO:0000256" key="2">
    <source>
        <dbReference type="ARBA" id="ARBA00023015"/>
    </source>
</evidence>
<dbReference type="Proteomes" id="UP000053815">
    <property type="component" value="Unassembled WGS sequence"/>
</dbReference>
<dbReference type="OrthoDB" id="10265994at2759"/>
<dbReference type="CDD" id="cd20394">
    <property type="entry name" value="Tudor_SGF29_rpt2"/>
    <property type="match status" value="1"/>
</dbReference>
<dbReference type="GO" id="GO:0005634">
    <property type="term" value="C:nucleus"/>
    <property type="evidence" value="ECO:0007669"/>
    <property type="project" value="UniProtKB-SubCell"/>
</dbReference>
<evidence type="ECO:0000259" key="5">
    <source>
        <dbReference type="PROSITE" id="PS51518"/>
    </source>
</evidence>
<dbReference type="EMBL" id="DF836372">
    <property type="protein sequence ID" value="GAN05138.1"/>
    <property type="molecule type" value="Genomic_DNA"/>
</dbReference>
<reference evidence="6" key="1">
    <citation type="submission" date="2014-09" db="EMBL/GenBank/DDBJ databases">
        <title>Draft genome sequence of an oleaginous Mucoromycotina fungus Mucor ambiguus NBRC6742.</title>
        <authorList>
            <person name="Takeda I."/>
            <person name="Yamane N."/>
            <person name="Morita T."/>
            <person name="Tamano K."/>
            <person name="Machida M."/>
            <person name="Baker S."/>
            <person name="Koike H."/>
        </authorList>
    </citation>
    <scope>NUCLEOTIDE SEQUENCE</scope>
    <source>
        <strain evidence="6">NBRC 6742</strain>
    </source>
</reference>
<evidence type="ECO:0000313" key="7">
    <source>
        <dbReference type="Proteomes" id="UP000053815"/>
    </source>
</evidence>
<comment type="subcellular location">
    <subcellularLocation>
        <location evidence="1">Nucleus</location>
    </subcellularLocation>
</comment>
<accession>A0A0C9MSU7</accession>
<evidence type="ECO:0000256" key="1">
    <source>
        <dbReference type="ARBA" id="ARBA00004123"/>
    </source>
</evidence>
<keyword evidence="7" id="KW-1185">Reference proteome</keyword>
<dbReference type="PROSITE" id="PS51518">
    <property type="entry name" value="SGF29_C"/>
    <property type="match status" value="1"/>
</dbReference>
<dbReference type="PANTHER" id="PTHR21539">
    <property type="entry name" value="SAGA-ASSOCIATED FACTOR 29"/>
    <property type="match status" value="1"/>
</dbReference>
<organism evidence="6">
    <name type="scientific">Mucor ambiguus</name>
    <dbReference type="NCBI Taxonomy" id="91626"/>
    <lineage>
        <taxon>Eukaryota</taxon>
        <taxon>Fungi</taxon>
        <taxon>Fungi incertae sedis</taxon>
        <taxon>Mucoromycota</taxon>
        <taxon>Mucoromycotina</taxon>
        <taxon>Mucoromycetes</taxon>
        <taxon>Mucorales</taxon>
        <taxon>Mucorineae</taxon>
        <taxon>Mucoraceae</taxon>
        <taxon>Mucor</taxon>
    </lineage>
</organism>
<dbReference type="AlphaFoldDB" id="A0A0C9MSU7"/>
<sequence>MDRKSRTSRSANLDDTNEEVNLWKQICIALAKLEHVQKDTANVVTGINNIHTAVNMEQASPNTGIPTVVGNKLMEFYRGGIDLSNNESKIIHDIIEKVSVLIALRDASEYNHGELVYQIIFAKFMRIKVELVIDGKRKKRKAENGDDFSSIAASGTLSVSSKRSKTHQHILTHGTSVAARQPKQKDKNEEWILAVVISYNHDKNRYEVEDVDQDDFGQKQRYMLQPRNVIPIPNVDEAKGLTEINMGQDVLALYPGTTCFYRAKVAAPPSKNKDMSYGGNYKVQFEDDNNEYKYVMPGHVLEVPKVK</sequence>
<protein>
    <submittedName>
        <fullName evidence="6">SAGA-associated factor 29 homolog</fullName>
    </submittedName>
</protein>
<dbReference type="InterPro" id="IPR047287">
    <property type="entry name" value="Tudor_SGF29_rpt2"/>
</dbReference>
<dbReference type="PANTHER" id="PTHR21539:SF0">
    <property type="entry name" value="SAGA-ASSOCIATED FACTOR 29"/>
    <property type="match status" value="1"/>
</dbReference>
<dbReference type="InterPro" id="IPR047288">
    <property type="entry name" value="Tudor_SGF29_rpt1"/>
</dbReference>
<dbReference type="STRING" id="91626.A0A0C9MSU7"/>
<evidence type="ECO:0000256" key="3">
    <source>
        <dbReference type="ARBA" id="ARBA00023163"/>
    </source>
</evidence>
<gene>
    <name evidence="6" type="ORF">MAM1_0083d04607</name>
</gene>
<keyword evidence="2" id="KW-0805">Transcription regulation</keyword>
<keyword evidence="4" id="KW-0539">Nucleus</keyword>
<dbReference type="InterPro" id="IPR010750">
    <property type="entry name" value="SGF29_tudor-like_dom"/>
</dbReference>
<name>A0A0C9MSU7_9FUNG</name>
<dbReference type="Pfam" id="PF07039">
    <property type="entry name" value="SGF29_Tudor"/>
    <property type="match status" value="1"/>
</dbReference>
<evidence type="ECO:0000313" key="6">
    <source>
        <dbReference type="EMBL" id="GAN05138.1"/>
    </source>
</evidence>
<dbReference type="Gene3D" id="2.30.30.140">
    <property type="match status" value="2"/>
</dbReference>
<proteinExistence type="predicted"/>
<dbReference type="CDD" id="cd20393">
    <property type="entry name" value="Tudor_SGF29_rpt1"/>
    <property type="match status" value="1"/>
</dbReference>
<feature type="domain" description="SGF29 C-terminal" evidence="5">
    <location>
        <begin position="167"/>
        <end position="307"/>
    </location>
</feature>
<keyword evidence="3" id="KW-0804">Transcription</keyword>
<evidence type="ECO:0000256" key="4">
    <source>
        <dbReference type="ARBA" id="ARBA00023242"/>
    </source>
</evidence>